<sequence>MSIQNSTSLSIKMCKLLLSDYKNIIIQHSQVSSATVSKRIFFTYKYNCLPLSLPSDLCLISTAFNYVDSKEKFPLRMAGTKCFKVMYGQRSVPTESEFEWHNLLWCNYLSTLKLNF</sequence>
<protein>
    <submittedName>
        <fullName evidence="1">Uncharacterized protein</fullName>
    </submittedName>
</protein>
<name>A0A0E9WWB8_ANGAN</name>
<reference evidence="1" key="2">
    <citation type="journal article" date="2015" name="Fish Shellfish Immunol.">
        <title>Early steps in the European eel (Anguilla anguilla)-Vibrio vulnificus interaction in the gills: Role of the RtxA13 toxin.</title>
        <authorList>
            <person name="Callol A."/>
            <person name="Pajuelo D."/>
            <person name="Ebbesson L."/>
            <person name="Teles M."/>
            <person name="MacKenzie S."/>
            <person name="Amaro C."/>
        </authorList>
    </citation>
    <scope>NUCLEOTIDE SEQUENCE</scope>
</reference>
<accession>A0A0E9WWB8</accession>
<organism evidence="1">
    <name type="scientific">Anguilla anguilla</name>
    <name type="common">European freshwater eel</name>
    <name type="synonym">Muraena anguilla</name>
    <dbReference type="NCBI Taxonomy" id="7936"/>
    <lineage>
        <taxon>Eukaryota</taxon>
        <taxon>Metazoa</taxon>
        <taxon>Chordata</taxon>
        <taxon>Craniata</taxon>
        <taxon>Vertebrata</taxon>
        <taxon>Euteleostomi</taxon>
        <taxon>Actinopterygii</taxon>
        <taxon>Neopterygii</taxon>
        <taxon>Teleostei</taxon>
        <taxon>Anguilliformes</taxon>
        <taxon>Anguillidae</taxon>
        <taxon>Anguilla</taxon>
    </lineage>
</organism>
<proteinExistence type="predicted"/>
<reference evidence="1" key="1">
    <citation type="submission" date="2014-11" db="EMBL/GenBank/DDBJ databases">
        <authorList>
            <person name="Amaro Gonzalez C."/>
        </authorList>
    </citation>
    <scope>NUCLEOTIDE SEQUENCE</scope>
</reference>
<evidence type="ECO:0000313" key="1">
    <source>
        <dbReference type="EMBL" id="JAH94664.1"/>
    </source>
</evidence>
<dbReference type="EMBL" id="GBXM01013913">
    <property type="protein sequence ID" value="JAH94664.1"/>
    <property type="molecule type" value="Transcribed_RNA"/>
</dbReference>
<dbReference type="AlphaFoldDB" id="A0A0E9WWB8"/>